<dbReference type="Proteomes" id="UP000199031">
    <property type="component" value="Unassembled WGS sequence"/>
</dbReference>
<dbReference type="Gene3D" id="3.30.565.10">
    <property type="entry name" value="Histidine kinase-like ATPase, C-terminal domain"/>
    <property type="match status" value="1"/>
</dbReference>
<dbReference type="Pfam" id="PF02518">
    <property type="entry name" value="HATPase_c"/>
    <property type="match status" value="1"/>
</dbReference>
<evidence type="ECO:0000256" key="6">
    <source>
        <dbReference type="SAM" id="Coils"/>
    </source>
</evidence>
<dbReference type="PANTHER" id="PTHR43304">
    <property type="entry name" value="PHYTOCHROME-LIKE PROTEIN CPH1"/>
    <property type="match status" value="1"/>
</dbReference>
<dbReference type="InterPro" id="IPR035965">
    <property type="entry name" value="PAS-like_dom_sf"/>
</dbReference>
<dbReference type="Gene3D" id="1.10.287.130">
    <property type="match status" value="1"/>
</dbReference>
<dbReference type="CDD" id="cd00130">
    <property type="entry name" value="PAS"/>
    <property type="match status" value="1"/>
</dbReference>
<reference evidence="10 11" key="1">
    <citation type="submission" date="2016-10" db="EMBL/GenBank/DDBJ databases">
        <authorList>
            <person name="de Groot N.N."/>
        </authorList>
    </citation>
    <scope>NUCLEOTIDE SEQUENCE [LARGE SCALE GENOMIC DNA]</scope>
    <source>
        <strain evidence="10 11">DSM 28286</strain>
    </source>
</reference>
<sequence length="580" mass="67168">MHIPVEGVYNMASRKTSSEINNLFAHDTNSGFKYLPQYAKYLLENQAEAFTIAQLDVARETKLPLLNHLDINEDELTSILLKNTDELLNACIENTTSRYIELYIKKWLDQQSFSFISKQISIEDISLLSFIQRNAFRQFISGFTKDAVLTRNILTEADLFITEIETKFIKTFFELIKPSPTSPNNHTLHFQLKQANEVIKHTEWQYQFMINEIEDYAIILLDKEGFIQNWNKGAQKIKGYTAQEIIGKNFRLFYRQEDRDKNLPESLLKEATQKGKAQHEGWRLRKGGSAFWGYTVITALHDNEGNIIGFTKVTRNLTERKFTEDTLKEYAEKIEKHNEELQRINKELDSFAYMASHDLQEPLRKIRTFSNIILSREKENFSPEAANYFDRIILSVNRMQTLIDSLLNYSRAGTAQMVLEPTDLNILIQDVKKDLSEVIWEKRAVIVYNQLPTLKVHRLQFHQLFSNLIENAIKYSHSDVNPEIKIETVNFFNKDEKEFIRITVEDNGIGFEQQYAADIFKLFQRLHGKSEYSGTGIGLAICKKIVENHNGTITAVGQPGKGSTFIIEMPLDNNNTEAEV</sequence>
<dbReference type="PROSITE" id="PS50112">
    <property type="entry name" value="PAS"/>
    <property type="match status" value="1"/>
</dbReference>
<dbReference type="CDD" id="cd00082">
    <property type="entry name" value="HisKA"/>
    <property type="match status" value="1"/>
</dbReference>
<dbReference type="InterPro" id="IPR000014">
    <property type="entry name" value="PAS"/>
</dbReference>
<dbReference type="EMBL" id="FOXQ01000002">
    <property type="protein sequence ID" value="SFP83744.1"/>
    <property type="molecule type" value="Genomic_DNA"/>
</dbReference>
<evidence type="ECO:0000259" key="7">
    <source>
        <dbReference type="PROSITE" id="PS50109"/>
    </source>
</evidence>
<dbReference type="PROSITE" id="PS50109">
    <property type="entry name" value="HIS_KIN"/>
    <property type="match status" value="1"/>
</dbReference>
<comment type="catalytic activity">
    <reaction evidence="1">
        <text>ATP + protein L-histidine = ADP + protein N-phospho-L-histidine.</text>
        <dbReference type="EC" id="2.7.13.3"/>
    </reaction>
</comment>
<evidence type="ECO:0000256" key="3">
    <source>
        <dbReference type="ARBA" id="ARBA00022553"/>
    </source>
</evidence>
<evidence type="ECO:0000313" key="11">
    <source>
        <dbReference type="Proteomes" id="UP000199031"/>
    </source>
</evidence>
<evidence type="ECO:0000259" key="9">
    <source>
        <dbReference type="PROSITE" id="PS50113"/>
    </source>
</evidence>
<dbReference type="InterPro" id="IPR003594">
    <property type="entry name" value="HATPase_dom"/>
</dbReference>
<dbReference type="PANTHER" id="PTHR43304:SF1">
    <property type="entry name" value="PAC DOMAIN-CONTAINING PROTEIN"/>
    <property type="match status" value="1"/>
</dbReference>
<evidence type="ECO:0000313" key="10">
    <source>
        <dbReference type="EMBL" id="SFP83744.1"/>
    </source>
</evidence>
<evidence type="ECO:0000256" key="4">
    <source>
        <dbReference type="ARBA" id="ARBA00022679"/>
    </source>
</evidence>
<dbReference type="InterPro" id="IPR036890">
    <property type="entry name" value="HATPase_C_sf"/>
</dbReference>
<dbReference type="InterPro" id="IPR004358">
    <property type="entry name" value="Sig_transdc_His_kin-like_C"/>
</dbReference>
<dbReference type="GO" id="GO:0000155">
    <property type="term" value="F:phosphorelay sensor kinase activity"/>
    <property type="evidence" value="ECO:0007669"/>
    <property type="project" value="InterPro"/>
</dbReference>
<evidence type="ECO:0000259" key="8">
    <source>
        <dbReference type="PROSITE" id="PS50112"/>
    </source>
</evidence>
<keyword evidence="6" id="KW-0175">Coiled coil</keyword>
<name>A0A1I5TKZ8_9BACT</name>
<organism evidence="10 11">
    <name type="scientific">Parafilimonas terrae</name>
    <dbReference type="NCBI Taxonomy" id="1465490"/>
    <lineage>
        <taxon>Bacteria</taxon>
        <taxon>Pseudomonadati</taxon>
        <taxon>Bacteroidota</taxon>
        <taxon>Chitinophagia</taxon>
        <taxon>Chitinophagales</taxon>
        <taxon>Chitinophagaceae</taxon>
        <taxon>Parafilimonas</taxon>
    </lineage>
</organism>
<feature type="domain" description="PAS" evidence="8">
    <location>
        <begin position="218"/>
        <end position="275"/>
    </location>
</feature>
<dbReference type="SMART" id="SM00387">
    <property type="entry name" value="HATPase_c"/>
    <property type="match status" value="1"/>
</dbReference>
<dbReference type="InterPro" id="IPR005467">
    <property type="entry name" value="His_kinase_dom"/>
</dbReference>
<dbReference type="InterPro" id="IPR003661">
    <property type="entry name" value="HisK_dim/P_dom"/>
</dbReference>
<dbReference type="SUPFAM" id="SSF47384">
    <property type="entry name" value="Homodimeric domain of signal transducing histidine kinase"/>
    <property type="match status" value="1"/>
</dbReference>
<dbReference type="PROSITE" id="PS50113">
    <property type="entry name" value="PAC"/>
    <property type="match status" value="1"/>
</dbReference>
<dbReference type="SUPFAM" id="SSF55785">
    <property type="entry name" value="PYP-like sensor domain (PAS domain)"/>
    <property type="match status" value="1"/>
</dbReference>
<feature type="coiled-coil region" evidence="6">
    <location>
        <begin position="320"/>
        <end position="354"/>
    </location>
</feature>
<dbReference type="FunFam" id="3.30.565.10:FF:000006">
    <property type="entry name" value="Sensor histidine kinase WalK"/>
    <property type="match status" value="1"/>
</dbReference>
<dbReference type="AlphaFoldDB" id="A0A1I5TKZ8"/>
<dbReference type="NCBIfam" id="TIGR00229">
    <property type="entry name" value="sensory_box"/>
    <property type="match status" value="1"/>
</dbReference>
<dbReference type="SMART" id="SM00388">
    <property type="entry name" value="HisKA"/>
    <property type="match status" value="1"/>
</dbReference>
<dbReference type="Pfam" id="PF00512">
    <property type="entry name" value="HisKA"/>
    <property type="match status" value="1"/>
</dbReference>
<feature type="domain" description="Histidine kinase" evidence="7">
    <location>
        <begin position="354"/>
        <end position="573"/>
    </location>
</feature>
<proteinExistence type="predicted"/>
<gene>
    <name evidence="10" type="ORF">SAMN05444277_102188</name>
</gene>
<dbReference type="SMART" id="SM00091">
    <property type="entry name" value="PAS"/>
    <property type="match status" value="1"/>
</dbReference>
<dbReference type="InterPro" id="IPR000700">
    <property type="entry name" value="PAS-assoc_C"/>
</dbReference>
<protein>
    <recommendedName>
        <fullName evidence="2">histidine kinase</fullName>
        <ecNumber evidence="2">2.7.13.3</ecNumber>
    </recommendedName>
</protein>
<dbReference type="InterPro" id="IPR013767">
    <property type="entry name" value="PAS_fold"/>
</dbReference>
<feature type="domain" description="PAC" evidence="9">
    <location>
        <begin position="277"/>
        <end position="329"/>
    </location>
</feature>
<dbReference type="PRINTS" id="PR00344">
    <property type="entry name" value="BCTRLSENSOR"/>
</dbReference>
<evidence type="ECO:0000256" key="5">
    <source>
        <dbReference type="ARBA" id="ARBA00022777"/>
    </source>
</evidence>
<dbReference type="STRING" id="1465490.SAMN05444277_102188"/>
<keyword evidence="3" id="KW-0597">Phosphoprotein</keyword>
<evidence type="ECO:0000256" key="1">
    <source>
        <dbReference type="ARBA" id="ARBA00000085"/>
    </source>
</evidence>
<accession>A0A1I5TKZ8</accession>
<dbReference type="InterPro" id="IPR036097">
    <property type="entry name" value="HisK_dim/P_sf"/>
</dbReference>
<keyword evidence="11" id="KW-1185">Reference proteome</keyword>
<dbReference type="EC" id="2.7.13.3" evidence="2"/>
<evidence type="ECO:0000256" key="2">
    <source>
        <dbReference type="ARBA" id="ARBA00012438"/>
    </source>
</evidence>
<dbReference type="Gene3D" id="3.30.450.20">
    <property type="entry name" value="PAS domain"/>
    <property type="match status" value="1"/>
</dbReference>
<keyword evidence="4" id="KW-0808">Transferase</keyword>
<dbReference type="GO" id="GO:0006355">
    <property type="term" value="P:regulation of DNA-templated transcription"/>
    <property type="evidence" value="ECO:0007669"/>
    <property type="project" value="InterPro"/>
</dbReference>
<dbReference type="Pfam" id="PF00989">
    <property type="entry name" value="PAS"/>
    <property type="match status" value="1"/>
</dbReference>
<dbReference type="InterPro" id="IPR052162">
    <property type="entry name" value="Sensor_kinase/Photoreceptor"/>
</dbReference>
<keyword evidence="5" id="KW-0418">Kinase</keyword>
<dbReference type="SUPFAM" id="SSF55874">
    <property type="entry name" value="ATPase domain of HSP90 chaperone/DNA topoisomerase II/histidine kinase"/>
    <property type="match status" value="1"/>
</dbReference>